<reference evidence="2 3" key="1">
    <citation type="submission" date="2024-02" db="EMBL/GenBank/DDBJ databases">
        <title>Genome sequence of Aquincola sp. MAHUQ-54.</title>
        <authorList>
            <person name="Huq M.A."/>
        </authorList>
    </citation>
    <scope>NUCLEOTIDE SEQUENCE [LARGE SCALE GENOMIC DNA]</scope>
    <source>
        <strain evidence="2 3">MAHUQ-54</strain>
    </source>
</reference>
<gene>
    <name evidence="2" type="ORF">V4F39_13180</name>
</gene>
<name>A0AAW9QHJ4_9BURK</name>
<dbReference type="Gene3D" id="3.40.630.30">
    <property type="match status" value="1"/>
</dbReference>
<dbReference type="InterPro" id="IPR000182">
    <property type="entry name" value="GNAT_dom"/>
</dbReference>
<dbReference type="GO" id="GO:0016747">
    <property type="term" value="F:acyltransferase activity, transferring groups other than amino-acyl groups"/>
    <property type="evidence" value="ECO:0007669"/>
    <property type="project" value="InterPro"/>
</dbReference>
<protein>
    <submittedName>
        <fullName evidence="2">GNAT family N-acetyltransferase</fullName>
        <ecNumber evidence="2">2.3.1.-</ecNumber>
    </submittedName>
</protein>
<evidence type="ECO:0000313" key="3">
    <source>
        <dbReference type="Proteomes" id="UP001336250"/>
    </source>
</evidence>
<keyword evidence="2" id="KW-0012">Acyltransferase</keyword>
<dbReference type="SUPFAM" id="SSF55729">
    <property type="entry name" value="Acyl-CoA N-acyltransferases (Nat)"/>
    <property type="match status" value="1"/>
</dbReference>
<dbReference type="CDD" id="cd04301">
    <property type="entry name" value="NAT_SF"/>
    <property type="match status" value="1"/>
</dbReference>
<accession>A0AAW9QHJ4</accession>
<keyword evidence="3" id="KW-1185">Reference proteome</keyword>
<dbReference type="EC" id="2.3.1.-" evidence="2"/>
<dbReference type="Proteomes" id="UP001336250">
    <property type="component" value="Unassembled WGS sequence"/>
</dbReference>
<evidence type="ECO:0000259" key="1">
    <source>
        <dbReference type="PROSITE" id="PS51186"/>
    </source>
</evidence>
<dbReference type="EMBL" id="JAZIBG010000028">
    <property type="protein sequence ID" value="MEF7614869.1"/>
    <property type="molecule type" value="Genomic_DNA"/>
</dbReference>
<keyword evidence="2" id="KW-0808">Transferase</keyword>
<comment type="caution">
    <text evidence="2">The sequence shown here is derived from an EMBL/GenBank/DDBJ whole genome shotgun (WGS) entry which is preliminary data.</text>
</comment>
<dbReference type="PROSITE" id="PS51186">
    <property type="entry name" value="GNAT"/>
    <property type="match status" value="1"/>
</dbReference>
<dbReference type="Pfam" id="PF00583">
    <property type="entry name" value="Acetyltransf_1"/>
    <property type="match status" value="1"/>
</dbReference>
<evidence type="ECO:0000313" key="2">
    <source>
        <dbReference type="EMBL" id="MEF7614869.1"/>
    </source>
</evidence>
<sequence>MHPLLDNVFWHALTGPHARFAVGDGGARRFAPGFSPIVAFADPQRPDLAALVPHCAVGERFYCAGWSGAAPAGWCVELEASMLCMAWQGETPAEDDAPDAVPLGPAHVAEAMALAELTRPGPFGPRTLELGEYFGCFEGGRLVAMSGERMAAGPLREISGVATHPDAQGRGFARRLMRKLIRRELLRGETPFLHVMGGNAGAVALYRRMGFALAHETVVRVIARA</sequence>
<dbReference type="InterPro" id="IPR016181">
    <property type="entry name" value="Acyl_CoA_acyltransferase"/>
</dbReference>
<feature type="domain" description="N-acetyltransferase" evidence="1">
    <location>
        <begin position="85"/>
        <end position="225"/>
    </location>
</feature>
<dbReference type="AlphaFoldDB" id="A0AAW9QHJ4"/>
<dbReference type="RefSeq" id="WP_332289945.1">
    <property type="nucleotide sequence ID" value="NZ_JAZIBG010000028.1"/>
</dbReference>
<organism evidence="2 3">
    <name type="scientific">Aquincola agrisoli</name>
    <dbReference type="NCBI Taxonomy" id="3119538"/>
    <lineage>
        <taxon>Bacteria</taxon>
        <taxon>Pseudomonadati</taxon>
        <taxon>Pseudomonadota</taxon>
        <taxon>Betaproteobacteria</taxon>
        <taxon>Burkholderiales</taxon>
        <taxon>Sphaerotilaceae</taxon>
        <taxon>Aquincola</taxon>
    </lineage>
</organism>
<proteinExistence type="predicted"/>